<evidence type="ECO:0000256" key="3">
    <source>
        <dbReference type="ARBA" id="ARBA00022771"/>
    </source>
</evidence>
<keyword evidence="10" id="KW-1185">Reference proteome</keyword>
<dbReference type="GO" id="GO:0008270">
    <property type="term" value="F:zinc ion binding"/>
    <property type="evidence" value="ECO:0007669"/>
    <property type="project" value="UniProtKB-KW"/>
</dbReference>
<evidence type="ECO:0000256" key="7">
    <source>
        <dbReference type="SAM" id="MobiDB-lite"/>
    </source>
</evidence>
<dbReference type="Gene3D" id="3.30.160.60">
    <property type="entry name" value="Classic Zinc Finger"/>
    <property type="match status" value="1"/>
</dbReference>
<evidence type="ECO:0000256" key="2">
    <source>
        <dbReference type="ARBA" id="ARBA00022723"/>
    </source>
</evidence>
<organism evidence="9 10">
    <name type="scientific">Cylindrobasidium torrendii FP15055 ss-10</name>
    <dbReference type="NCBI Taxonomy" id="1314674"/>
    <lineage>
        <taxon>Eukaryota</taxon>
        <taxon>Fungi</taxon>
        <taxon>Dikarya</taxon>
        <taxon>Basidiomycota</taxon>
        <taxon>Agaricomycotina</taxon>
        <taxon>Agaricomycetes</taxon>
        <taxon>Agaricomycetidae</taxon>
        <taxon>Agaricales</taxon>
        <taxon>Marasmiineae</taxon>
        <taxon>Physalacriaceae</taxon>
        <taxon>Cylindrobasidium</taxon>
    </lineage>
</organism>
<comment type="subcellular location">
    <subcellularLocation>
        <location evidence="1">Nucleus</location>
    </subcellularLocation>
</comment>
<gene>
    <name evidence="9" type="ORF">CYLTODRAFT_439216</name>
</gene>
<sequence length="334" mass="37306">MSEYWVSKQKYFCKYCDIYIADDAPSRQLHENGLRHKGNRDRFIRNLYKEGAQKKKDEAEEKAEMARIDKAAAAAYALDVGSGVAKASSSSAPAKASSSASTSKREKPSNPWANYSTAASLGYTDPDAEKAKVLAMQRQSEGVAGQWQVVETITPPPPPIPQDSANDEVKLETDPDADSALGKRPSEEEENPRHFKLRKRNLDVGLGKIYDPGAITITLKKKDRPPEPEATVKKEEDIADGTSTGVKWTAAKWKTEDDEEEEEEEMPLASELLRREAEEKAKAEAALKKEEEDVQIKQEENKVKLESELEIAAPKPVFKKRRPQASTSRVKREF</sequence>
<dbReference type="GO" id="GO:0003723">
    <property type="term" value="F:RNA binding"/>
    <property type="evidence" value="ECO:0007669"/>
    <property type="project" value="TreeGrafter"/>
</dbReference>
<feature type="region of interest" description="Disordered" evidence="7">
    <location>
        <begin position="250"/>
        <end position="269"/>
    </location>
</feature>
<dbReference type="AlphaFoldDB" id="A0A0D7BXC5"/>
<dbReference type="InterPro" id="IPR000690">
    <property type="entry name" value="Matrin/U1-C_Znf_C2H2"/>
</dbReference>
<keyword evidence="4" id="KW-0862">Zinc</keyword>
<dbReference type="SMART" id="SM00451">
    <property type="entry name" value="ZnF_U1"/>
    <property type="match status" value="1"/>
</dbReference>
<dbReference type="OrthoDB" id="191651at2759"/>
<evidence type="ECO:0000256" key="1">
    <source>
        <dbReference type="ARBA" id="ARBA00004123"/>
    </source>
</evidence>
<dbReference type="STRING" id="1314674.A0A0D7BXC5"/>
<keyword evidence="2" id="KW-0479">Metal-binding</keyword>
<feature type="region of interest" description="Disordered" evidence="7">
    <location>
        <begin position="136"/>
        <end position="198"/>
    </location>
</feature>
<dbReference type="Proteomes" id="UP000054007">
    <property type="component" value="Unassembled WGS sequence"/>
</dbReference>
<name>A0A0D7BXC5_9AGAR</name>
<feature type="compositionally biased region" description="Acidic residues" evidence="7">
    <location>
        <begin position="256"/>
        <end position="266"/>
    </location>
</feature>
<evidence type="ECO:0000256" key="5">
    <source>
        <dbReference type="ARBA" id="ARBA00023242"/>
    </source>
</evidence>
<feature type="compositionally biased region" description="Low complexity" evidence="7">
    <location>
        <begin position="86"/>
        <end position="102"/>
    </location>
</feature>
<dbReference type="SUPFAM" id="SSF57667">
    <property type="entry name" value="beta-beta-alpha zinc fingers"/>
    <property type="match status" value="1"/>
</dbReference>
<reference evidence="9 10" key="1">
    <citation type="journal article" date="2015" name="Fungal Genet. Biol.">
        <title>Evolution of novel wood decay mechanisms in Agaricales revealed by the genome sequences of Fistulina hepatica and Cylindrobasidium torrendii.</title>
        <authorList>
            <person name="Floudas D."/>
            <person name="Held B.W."/>
            <person name="Riley R."/>
            <person name="Nagy L.G."/>
            <person name="Koehler G."/>
            <person name="Ransdell A.S."/>
            <person name="Younus H."/>
            <person name="Chow J."/>
            <person name="Chiniquy J."/>
            <person name="Lipzen A."/>
            <person name="Tritt A."/>
            <person name="Sun H."/>
            <person name="Haridas S."/>
            <person name="LaButti K."/>
            <person name="Ohm R.A."/>
            <person name="Kues U."/>
            <person name="Blanchette R.A."/>
            <person name="Grigoriev I.V."/>
            <person name="Minto R.E."/>
            <person name="Hibbett D.S."/>
        </authorList>
    </citation>
    <scope>NUCLEOTIDE SEQUENCE [LARGE SCALE GENOMIC DNA]</scope>
    <source>
        <strain evidence="9 10">FP15055 ss-10</strain>
    </source>
</reference>
<feature type="region of interest" description="Disordered" evidence="7">
    <location>
        <begin position="86"/>
        <end position="113"/>
    </location>
</feature>
<evidence type="ECO:0000313" key="10">
    <source>
        <dbReference type="Proteomes" id="UP000054007"/>
    </source>
</evidence>
<dbReference type="EMBL" id="KN880431">
    <property type="protein sequence ID" value="KIY74286.1"/>
    <property type="molecule type" value="Genomic_DNA"/>
</dbReference>
<keyword evidence="5" id="KW-0539">Nucleus</keyword>
<protein>
    <recommendedName>
        <fullName evidence="8">Matrin-type domain-containing protein</fullName>
    </recommendedName>
</protein>
<evidence type="ECO:0000313" key="9">
    <source>
        <dbReference type="EMBL" id="KIY74286.1"/>
    </source>
</evidence>
<feature type="domain" description="Matrin-type" evidence="8">
    <location>
        <begin position="11"/>
        <end position="42"/>
    </location>
</feature>
<dbReference type="Pfam" id="PF06220">
    <property type="entry name" value="zf-U1"/>
    <property type="match status" value="1"/>
</dbReference>
<dbReference type="PANTHER" id="PTHR13173:SF10">
    <property type="entry name" value="WW DOMAIN-BINDING PROTEIN 4"/>
    <property type="match status" value="1"/>
</dbReference>
<feature type="compositionally biased region" description="Basic and acidic residues" evidence="7">
    <location>
        <begin position="224"/>
        <end position="236"/>
    </location>
</feature>
<keyword evidence="6" id="KW-0175">Coiled coil</keyword>
<evidence type="ECO:0000256" key="6">
    <source>
        <dbReference type="SAM" id="Coils"/>
    </source>
</evidence>
<dbReference type="InterPro" id="IPR040023">
    <property type="entry name" value="WBP4"/>
</dbReference>
<evidence type="ECO:0000256" key="4">
    <source>
        <dbReference type="ARBA" id="ARBA00022833"/>
    </source>
</evidence>
<dbReference type="InterPro" id="IPR013085">
    <property type="entry name" value="U1-CZ_Znf_C2H2"/>
</dbReference>
<accession>A0A0D7BXC5</accession>
<dbReference type="PANTHER" id="PTHR13173">
    <property type="entry name" value="WW DOMAIN BINDING PROTEIN 4"/>
    <property type="match status" value="1"/>
</dbReference>
<keyword evidence="3" id="KW-0863">Zinc-finger</keyword>
<dbReference type="InterPro" id="IPR003604">
    <property type="entry name" value="Matrin/U1-like-C_Znf_C2H2"/>
</dbReference>
<proteinExistence type="predicted"/>
<feature type="coiled-coil region" evidence="6">
    <location>
        <begin position="273"/>
        <end position="308"/>
    </location>
</feature>
<feature type="region of interest" description="Disordered" evidence="7">
    <location>
        <begin position="219"/>
        <end position="244"/>
    </location>
</feature>
<dbReference type="InterPro" id="IPR036236">
    <property type="entry name" value="Znf_C2H2_sf"/>
</dbReference>
<dbReference type="GO" id="GO:0000398">
    <property type="term" value="P:mRNA splicing, via spliceosome"/>
    <property type="evidence" value="ECO:0007669"/>
    <property type="project" value="InterPro"/>
</dbReference>
<evidence type="ECO:0000259" key="8">
    <source>
        <dbReference type="PROSITE" id="PS50171"/>
    </source>
</evidence>
<dbReference type="GO" id="GO:0071011">
    <property type="term" value="C:precatalytic spliceosome"/>
    <property type="evidence" value="ECO:0007669"/>
    <property type="project" value="TreeGrafter"/>
</dbReference>
<dbReference type="PROSITE" id="PS50171">
    <property type="entry name" value="ZF_MATRIN"/>
    <property type="match status" value="1"/>
</dbReference>